<dbReference type="PANTHER" id="PTHR32322">
    <property type="entry name" value="INNER MEMBRANE TRANSPORTER"/>
    <property type="match status" value="1"/>
</dbReference>
<feature type="transmembrane region" description="Helical" evidence="6">
    <location>
        <begin position="223"/>
        <end position="245"/>
    </location>
</feature>
<evidence type="ECO:0000313" key="9">
    <source>
        <dbReference type="Proteomes" id="UP001528672"/>
    </source>
</evidence>
<protein>
    <submittedName>
        <fullName evidence="8">DMT family transporter</fullName>
    </submittedName>
</protein>
<evidence type="ECO:0000256" key="1">
    <source>
        <dbReference type="ARBA" id="ARBA00004651"/>
    </source>
</evidence>
<feature type="transmembrane region" description="Helical" evidence="6">
    <location>
        <begin position="73"/>
        <end position="94"/>
    </location>
</feature>
<dbReference type="RefSeq" id="WP_273925497.1">
    <property type="nucleotide sequence ID" value="NZ_JAQSIO010000001.1"/>
</dbReference>
<dbReference type="EMBL" id="JAQSIO010000001">
    <property type="protein sequence ID" value="MDD0813905.1"/>
    <property type="molecule type" value="Genomic_DNA"/>
</dbReference>
<dbReference type="PANTHER" id="PTHR32322:SF18">
    <property type="entry name" value="S-ADENOSYLMETHIONINE_S-ADENOSYLHOMOCYSTEINE TRANSPORTER"/>
    <property type="match status" value="1"/>
</dbReference>
<gene>
    <name evidence="8" type="ORF">PSQ39_04610</name>
</gene>
<evidence type="ECO:0000259" key="7">
    <source>
        <dbReference type="Pfam" id="PF00892"/>
    </source>
</evidence>
<keyword evidence="5 6" id="KW-0472">Membrane</keyword>
<dbReference type="SUPFAM" id="SSF103481">
    <property type="entry name" value="Multidrug resistance efflux transporter EmrE"/>
    <property type="match status" value="2"/>
</dbReference>
<reference evidence="8 9" key="1">
    <citation type="submission" date="2023-02" db="EMBL/GenBank/DDBJ databases">
        <title>Bacterial whole genome sequence for Curvibacter sp. HBC28.</title>
        <authorList>
            <person name="Le V."/>
            <person name="Ko S.-R."/>
            <person name="Ahn C.-Y."/>
            <person name="Oh H.-M."/>
        </authorList>
    </citation>
    <scope>NUCLEOTIDE SEQUENCE [LARGE SCALE GENOMIC DNA]</scope>
    <source>
        <strain evidence="8 9">HBC28</strain>
    </source>
</reference>
<feature type="transmembrane region" description="Helical" evidence="6">
    <location>
        <begin position="132"/>
        <end position="151"/>
    </location>
</feature>
<dbReference type="Gene3D" id="1.10.3730.20">
    <property type="match status" value="1"/>
</dbReference>
<feature type="transmembrane region" description="Helical" evidence="6">
    <location>
        <begin position="12"/>
        <end position="30"/>
    </location>
</feature>
<evidence type="ECO:0000256" key="3">
    <source>
        <dbReference type="ARBA" id="ARBA00022692"/>
    </source>
</evidence>
<keyword evidence="9" id="KW-1185">Reference proteome</keyword>
<accession>A0ABT5MBF7</accession>
<evidence type="ECO:0000313" key="8">
    <source>
        <dbReference type="EMBL" id="MDD0813905.1"/>
    </source>
</evidence>
<evidence type="ECO:0000256" key="2">
    <source>
        <dbReference type="ARBA" id="ARBA00022475"/>
    </source>
</evidence>
<name>A0ABT5MBF7_9BURK</name>
<feature type="transmembrane region" description="Helical" evidence="6">
    <location>
        <begin position="280"/>
        <end position="296"/>
    </location>
</feature>
<dbReference type="Proteomes" id="UP001528672">
    <property type="component" value="Unassembled WGS sequence"/>
</dbReference>
<evidence type="ECO:0000256" key="6">
    <source>
        <dbReference type="SAM" id="Phobius"/>
    </source>
</evidence>
<dbReference type="InterPro" id="IPR037185">
    <property type="entry name" value="EmrE-like"/>
</dbReference>
<comment type="subcellular location">
    <subcellularLocation>
        <location evidence="1">Cell membrane</location>
        <topology evidence="1">Multi-pass membrane protein</topology>
    </subcellularLocation>
</comment>
<feature type="transmembrane region" description="Helical" evidence="6">
    <location>
        <begin position="100"/>
        <end position="120"/>
    </location>
</feature>
<feature type="transmembrane region" description="Helical" evidence="6">
    <location>
        <begin position="193"/>
        <end position="211"/>
    </location>
</feature>
<feature type="domain" description="EamA" evidence="7">
    <location>
        <begin position="160"/>
        <end position="296"/>
    </location>
</feature>
<evidence type="ECO:0000256" key="4">
    <source>
        <dbReference type="ARBA" id="ARBA00022989"/>
    </source>
</evidence>
<keyword evidence="2" id="KW-1003">Cell membrane</keyword>
<feature type="transmembrane region" description="Helical" evidence="6">
    <location>
        <begin position="42"/>
        <end position="61"/>
    </location>
</feature>
<dbReference type="InterPro" id="IPR050638">
    <property type="entry name" value="AA-Vitamin_Transporters"/>
</dbReference>
<keyword evidence="4 6" id="KW-1133">Transmembrane helix</keyword>
<comment type="caution">
    <text evidence="8">The sequence shown here is derived from an EMBL/GenBank/DDBJ whole genome shotgun (WGS) entry which is preliminary data.</text>
</comment>
<evidence type="ECO:0000256" key="5">
    <source>
        <dbReference type="ARBA" id="ARBA00023136"/>
    </source>
</evidence>
<feature type="domain" description="EamA" evidence="7">
    <location>
        <begin position="13"/>
        <end position="143"/>
    </location>
</feature>
<sequence length="299" mass="32387">MTVARKTHLDGLAVGLLLACCLFWGFQQVLVKATVAEVPPVYQAWLRFTLAAGLIWGWCRWRSVPLFQRDGSLRYGLLAGLLFAGEFACIYQGLQFTTASRLTVFIYTSPFWVALVLPRFLPSERLQRGQWVGLVLAFVGVLAALAEGLGHADALPRQWLGDLMGLGGGLMWGLTTVLLRSTPLGRVAPEKQLFYQVGMSVLALPLLSLALGEVWSASLSPFALGSLAVQAGIGAFASYLCWMWLLSHYPATRMSAFVFLTPVFALLIGAAWLHEPLTPGLLGALALVGGGIVLVNRRA</sequence>
<keyword evidence="3 6" id="KW-0812">Transmembrane</keyword>
<organism evidence="8 9">
    <name type="scientific">Curvibacter microcysteis</name>
    <dbReference type="NCBI Taxonomy" id="3026419"/>
    <lineage>
        <taxon>Bacteria</taxon>
        <taxon>Pseudomonadati</taxon>
        <taxon>Pseudomonadota</taxon>
        <taxon>Betaproteobacteria</taxon>
        <taxon>Burkholderiales</taxon>
        <taxon>Comamonadaceae</taxon>
        <taxon>Curvibacter</taxon>
    </lineage>
</organism>
<feature type="transmembrane region" description="Helical" evidence="6">
    <location>
        <begin position="163"/>
        <end position="181"/>
    </location>
</feature>
<dbReference type="InterPro" id="IPR000620">
    <property type="entry name" value="EamA_dom"/>
</dbReference>
<dbReference type="Pfam" id="PF00892">
    <property type="entry name" value="EamA"/>
    <property type="match status" value="2"/>
</dbReference>
<feature type="transmembrane region" description="Helical" evidence="6">
    <location>
        <begin position="257"/>
        <end position="274"/>
    </location>
</feature>
<proteinExistence type="predicted"/>